<feature type="compositionally biased region" description="Polar residues" evidence="1">
    <location>
        <begin position="343"/>
        <end position="363"/>
    </location>
</feature>
<feature type="region of interest" description="Disordered" evidence="1">
    <location>
        <begin position="326"/>
        <end position="366"/>
    </location>
</feature>
<evidence type="ECO:0000256" key="2">
    <source>
        <dbReference type="SAM" id="SignalP"/>
    </source>
</evidence>
<protein>
    <submittedName>
        <fullName evidence="3">Uncharacterized protein</fullName>
    </submittedName>
</protein>
<feature type="signal peptide" evidence="2">
    <location>
        <begin position="1"/>
        <end position="16"/>
    </location>
</feature>
<name>A0AAN8FR03_TRICO</name>
<feature type="chain" id="PRO_5042943041" evidence="2">
    <location>
        <begin position="17"/>
        <end position="392"/>
    </location>
</feature>
<feature type="compositionally biased region" description="Polar residues" evidence="1">
    <location>
        <begin position="103"/>
        <end position="118"/>
    </location>
</feature>
<dbReference type="EMBL" id="WIXE01008695">
    <property type="protein sequence ID" value="KAK5979077.1"/>
    <property type="molecule type" value="Genomic_DNA"/>
</dbReference>
<organism evidence="3 4">
    <name type="scientific">Trichostrongylus colubriformis</name>
    <name type="common">Black scour worm</name>
    <dbReference type="NCBI Taxonomy" id="6319"/>
    <lineage>
        <taxon>Eukaryota</taxon>
        <taxon>Metazoa</taxon>
        <taxon>Ecdysozoa</taxon>
        <taxon>Nematoda</taxon>
        <taxon>Chromadorea</taxon>
        <taxon>Rhabditida</taxon>
        <taxon>Rhabditina</taxon>
        <taxon>Rhabditomorpha</taxon>
        <taxon>Strongyloidea</taxon>
        <taxon>Trichostrongylidae</taxon>
        <taxon>Trichostrongylus</taxon>
    </lineage>
</organism>
<reference evidence="3 4" key="1">
    <citation type="submission" date="2019-10" db="EMBL/GenBank/DDBJ databases">
        <title>Assembly and Annotation for the nematode Trichostrongylus colubriformis.</title>
        <authorList>
            <person name="Martin J."/>
        </authorList>
    </citation>
    <scope>NUCLEOTIDE SEQUENCE [LARGE SCALE GENOMIC DNA]</scope>
    <source>
        <strain evidence="3">G859</strain>
        <tissue evidence="3">Whole worm</tissue>
    </source>
</reference>
<feature type="region of interest" description="Disordered" evidence="1">
    <location>
        <begin position="194"/>
        <end position="269"/>
    </location>
</feature>
<sequence>MAVLLLLFALIPSIDAVIRVKRQYGSPTHIRQWSVDQESFHQPLEYRESYTGTGNYYPNADYYNYYTQRELVPHQAPRYWTLNGYNSYNYMYPYSSYNTHPSYHSSGYPTKPDSSGAGSSYGRPRVSGEVTQAPAHNNVPIAFTSPSNDEYPTAPPEWQGGANGRFFARPSSAHPSKATTKEISSVKYFEGEGFDENGPFTSHGVEVTREGEPTSLEESFLKVGLEGDLSTTQDPSSTLFEENNGESSSTTSAPSEGEVNSNNNHATRDFDVGVETSTTFSPDRSFTTPQELPDEATVLFVDSDDSQPSSSTGSVTGISGFGSLADSSVPPLDKAIPTEVPAASSSDVTEGYSEATSLGTTDDSVILRSPPLPKQVAEKLKELGFSVLKFFS</sequence>
<accession>A0AAN8FR03</accession>
<dbReference type="Proteomes" id="UP001331761">
    <property type="component" value="Unassembled WGS sequence"/>
</dbReference>
<feature type="region of interest" description="Disordered" evidence="1">
    <location>
        <begin position="103"/>
        <end position="128"/>
    </location>
</feature>
<comment type="caution">
    <text evidence="3">The sequence shown here is derived from an EMBL/GenBank/DDBJ whole genome shotgun (WGS) entry which is preliminary data.</text>
</comment>
<evidence type="ECO:0000313" key="4">
    <source>
        <dbReference type="Proteomes" id="UP001331761"/>
    </source>
</evidence>
<proteinExistence type="predicted"/>
<keyword evidence="4" id="KW-1185">Reference proteome</keyword>
<evidence type="ECO:0000313" key="3">
    <source>
        <dbReference type="EMBL" id="KAK5979077.1"/>
    </source>
</evidence>
<keyword evidence="2" id="KW-0732">Signal</keyword>
<dbReference type="AlphaFoldDB" id="A0AAN8FR03"/>
<feature type="compositionally biased region" description="Polar residues" evidence="1">
    <location>
        <begin position="229"/>
        <end position="241"/>
    </location>
</feature>
<evidence type="ECO:0000256" key="1">
    <source>
        <dbReference type="SAM" id="MobiDB-lite"/>
    </source>
</evidence>
<gene>
    <name evidence="3" type="ORF">GCK32_003033</name>
</gene>